<evidence type="ECO:0000313" key="2">
    <source>
        <dbReference type="Proteomes" id="UP000323023"/>
    </source>
</evidence>
<gene>
    <name evidence="1" type="primary">44572_113</name>
</gene>
<dbReference type="GeneID" id="55617525"/>
<sequence length="302" mass="34524">MNIIELPSGGEFIRLNWNRSKFTGIIPVSSTTSTLHYDGMVLNLTISASDFNRMMDEQESSDSQAEFLNNVMQNYSLTGEFYTELNTSEMSHLQHTSWKTEISKVTTPKSGVKVWCSTLVISSFLINQKGTQVTKTVQFIKRHVIDKCKSYETMKGFLLETLHEDIKSVTPTYDYKQRWNHHQDRREFPAFWAFEIKGIIIPIYDSAYVYKSSSVHGAALAVELSRYGNVAQFDNALRQVEVQAHARLQAARIIAMGPHICKLLQNSAHLREYAKVAMSFNRETYLQRAESAQRSAEFLLKG</sequence>
<reference evidence="1 2" key="1">
    <citation type="submission" date="2019-04" db="EMBL/GenBank/DDBJ databases">
        <title>Nine Novel Phages from a Plateau Lake in Southwest China Provide Insights into Aeromonas Phage Diversity.</title>
        <authorList>
            <person name="Xiao W."/>
            <person name="Bai M."/>
            <person name="Wang Y."/>
            <person name="Cui X."/>
        </authorList>
    </citation>
    <scope>NUCLEOTIDE SEQUENCE [LARGE SCALE GENOMIC DNA]</scope>
</reference>
<protein>
    <submittedName>
        <fullName evidence="1">Uncharacterized protein</fullName>
    </submittedName>
</protein>
<dbReference type="Proteomes" id="UP000323023">
    <property type="component" value="Segment"/>
</dbReference>
<dbReference type="EMBL" id="MK813943">
    <property type="protein sequence ID" value="QEG09111.1"/>
    <property type="molecule type" value="Genomic_DNA"/>
</dbReference>
<proteinExistence type="predicted"/>
<accession>A0A5B9NCC3</accession>
<dbReference type="RefSeq" id="YP_009847133.1">
    <property type="nucleotide sequence ID" value="NC_048773.1"/>
</dbReference>
<keyword evidence="2" id="KW-1185">Reference proteome</keyword>
<name>A0A5B9NCC3_9CAUD</name>
<evidence type="ECO:0000313" key="1">
    <source>
        <dbReference type="EMBL" id="QEG09111.1"/>
    </source>
</evidence>
<organism evidence="1 2">
    <name type="scientific">Aeromonas phage 4_4572</name>
    <dbReference type="NCBI Taxonomy" id="2588517"/>
    <lineage>
        <taxon>Viruses</taxon>
        <taxon>Duplodnaviria</taxon>
        <taxon>Heunggongvirae</taxon>
        <taxon>Uroviricota</taxon>
        <taxon>Caudoviricetes</taxon>
        <taxon>Grimontviridae</taxon>
        <taxon>Lahexavirus</taxon>
        <taxon>Lahexavirus lv44572</taxon>
    </lineage>
</organism>
<dbReference type="KEGG" id="vg:55617525"/>